<evidence type="ECO:0000256" key="1">
    <source>
        <dbReference type="ARBA" id="ARBA00006914"/>
    </source>
</evidence>
<dbReference type="AlphaFoldDB" id="A0A1U7I4T6"/>
<protein>
    <submittedName>
        <fullName evidence="5">ATPase</fullName>
    </submittedName>
</protein>
<comment type="caution">
    <text evidence="5">The sequence shown here is derived from an EMBL/GenBank/DDBJ whole genome shotgun (WGS) entry which is preliminary data.</text>
</comment>
<keyword evidence="2" id="KW-0547">Nucleotide-binding</keyword>
<evidence type="ECO:0000313" key="6">
    <source>
        <dbReference type="Proteomes" id="UP000185860"/>
    </source>
</evidence>
<dbReference type="InterPro" id="IPR027417">
    <property type="entry name" value="P-loop_NTPase"/>
</dbReference>
<organism evidence="5 6">
    <name type="scientific">[Phormidium ambiguum] IAM M-71</name>
    <dbReference type="NCBI Taxonomy" id="454136"/>
    <lineage>
        <taxon>Bacteria</taxon>
        <taxon>Bacillati</taxon>
        <taxon>Cyanobacteriota</taxon>
        <taxon>Cyanophyceae</taxon>
        <taxon>Oscillatoriophycideae</taxon>
        <taxon>Aerosakkonematales</taxon>
        <taxon>Aerosakkonemataceae</taxon>
        <taxon>Floridanema</taxon>
    </lineage>
</organism>
<feature type="domain" description="AAA+ ATPase" evidence="4">
    <location>
        <begin position="452"/>
        <end position="584"/>
    </location>
</feature>
<evidence type="ECO:0000259" key="4">
    <source>
        <dbReference type="SMART" id="SM00382"/>
    </source>
</evidence>
<dbReference type="OrthoDB" id="9806903at2"/>
<dbReference type="EMBL" id="MRCE01000052">
    <property type="protein sequence ID" value="OKH31266.1"/>
    <property type="molecule type" value="Genomic_DNA"/>
</dbReference>
<dbReference type="SUPFAM" id="SSF52540">
    <property type="entry name" value="P-loop containing nucleoside triphosphate hydrolases"/>
    <property type="match status" value="1"/>
</dbReference>
<dbReference type="InterPro" id="IPR003593">
    <property type="entry name" value="AAA+_ATPase"/>
</dbReference>
<dbReference type="GO" id="GO:0005524">
    <property type="term" value="F:ATP binding"/>
    <property type="evidence" value="ECO:0007669"/>
    <property type="project" value="UniProtKB-KW"/>
</dbReference>
<dbReference type="SMART" id="SM00382">
    <property type="entry name" value="AAA"/>
    <property type="match status" value="1"/>
</dbReference>
<accession>A0A1U7I4T6</accession>
<dbReference type="InterPro" id="IPR054472">
    <property type="entry name" value="WHD"/>
</dbReference>
<comment type="similarity">
    <text evidence="1">Belongs to the AAA ATPase family.</text>
</comment>
<dbReference type="RefSeq" id="WP_073596978.1">
    <property type="nucleotide sequence ID" value="NZ_MRCE01000052.1"/>
</dbReference>
<reference evidence="5 6" key="1">
    <citation type="submission" date="2016-11" db="EMBL/GenBank/DDBJ databases">
        <title>Draft Genome Sequences of Nine Cyanobacterial Strains from Diverse Habitats.</title>
        <authorList>
            <person name="Zhu T."/>
            <person name="Hou S."/>
            <person name="Lu X."/>
            <person name="Hess W.R."/>
        </authorList>
    </citation>
    <scope>NUCLEOTIDE SEQUENCE [LARGE SCALE GENOMIC DNA]</scope>
    <source>
        <strain evidence="5 6">IAM M-71</strain>
    </source>
</reference>
<dbReference type="Pfam" id="PF22977">
    <property type="entry name" value="WHD"/>
    <property type="match status" value="1"/>
</dbReference>
<dbReference type="Pfam" id="PF00004">
    <property type="entry name" value="AAA"/>
    <property type="match status" value="1"/>
</dbReference>
<dbReference type="CDD" id="cd19481">
    <property type="entry name" value="RecA-like_protease"/>
    <property type="match status" value="1"/>
</dbReference>
<dbReference type="InterPro" id="IPR003959">
    <property type="entry name" value="ATPase_AAA_core"/>
</dbReference>
<proteinExistence type="inferred from homology"/>
<name>A0A1U7I4T6_9CYAN</name>
<dbReference type="InterPro" id="IPR050221">
    <property type="entry name" value="26S_Proteasome_ATPase"/>
</dbReference>
<dbReference type="GO" id="GO:0016887">
    <property type="term" value="F:ATP hydrolysis activity"/>
    <property type="evidence" value="ECO:0007669"/>
    <property type="project" value="InterPro"/>
</dbReference>
<gene>
    <name evidence="5" type="ORF">NIES2119_29075</name>
</gene>
<dbReference type="PANTHER" id="PTHR23073">
    <property type="entry name" value="26S PROTEASOME REGULATORY SUBUNIT"/>
    <property type="match status" value="1"/>
</dbReference>
<keyword evidence="3" id="KW-0067">ATP-binding</keyword>
<evidence type="ECO:0000256" key="3">
    <source>
        <dbReference type="ARBA" id="ARBA00022840"/>
    </source>
</evidence>
<dbReference type="STRING" id="454136.NIES2119_29075"/>
<sequence>MAEIFTQDSTLETENGDWYEANRRYLIAAIAQVEETLRRQATSTFQLKPTVLQNPEEIAAAMSPPPALEKFCNTFNLLDFDRDLLLLCAGMELDANWGNLCAAAAGNSQQTYPTFSLALRVLSAPDWAALTHDAPLRWWQAIQVGPGNSLMQSPLRIDERVLHYLLGIEHRDERLVNYVEPVPNQNIQELGLPPSHRHLVKQIAGVLGSTDNLNYQIVQLCGLDLAEKTAIAAAACAMHGWNLHAMAADGIPTDTDDLASLMRLWEREALLSNSVLLLECDAVDPNDQNRDKAIARLIENSNNPLIVSVSDRRHPRKRPLITFDVEKATSSEQQAIWRSALGELADSVNGCVEKIVANFNLSSPAIYATCREVQSQDDTREGLDVALWEACRVQARSRMDGLAQRIESAATWDDLVLPDEQRYILREIVANVRQRTKVYENWGFAEKSTRGLGISALFAGTSGTGKTMAADIIAKELRLDLYRIDLSATISKYIGETEKNLRRIFDAAEAGGCLLLFDEADALFGKRSQVKDSHDRYANLEISYLLQRMESYRGLAILTTNLKDSIDRAFLRRIRFAIEFPFPDAEYRQQIWQRIFPKQTPTQGLDFGKLAQLNVAGGNIRNIALNAAFTAADAGEPVMMKHILQAAKSEYIKLERPLTDMEVKEWV</sequence>
<evidence type="ECO:0000256" key="2">
    <source>
        <dbReference type="ARBA" id="ARBA00022741"/>
    </source>
</evidence>
<evidence type="ECO:0000313" key="5">
    <source>
        <dbReference type="EMBL" id="OKH31266.1"/>
    </source>
</evidence>
<dbReference type="Gene3D" id="3.40.50.300">
    <property type="entry name" value="P-loop containing nucleotide triphosphate hydrolases"/>
    <property type="match status" value="1"/>
</dbReference>
<dbReference type="Proteomes" id="UP000185860">
    <property type="component" value="Unassembled WGS sequence"/>
</dbReference>